<feature type="domain" description="Putative peptidoglycan-binding" evidence="3">
    <location>
        <begin position="43"/>
        <end position="97"/>
    </location>
</feature>
<dbReference type="EMBL" id="LK933116">
    <property type="protein sequence ID" value="CDT35346.1"/>
    <property type="molecule type" value="Genomic_DNA"/>
</dbReference>
<dbReference type="EMBL" id="LK932505">
    <property type="protein sequence ID" value="CDS85517.1"/>
    <property type="molecule type" value="Genomic_DNA"/>
</dbReference>
<feature type="domain" description="Peptidoglycan binding-like" evidence="2">
    <location>
        <begin position="150"/>
        <end position="195"/>
    </location>
</feature>
<accession>A0A069AI63</accession>
<dbReference type="EMBL" id="LK932402">
    <property type="protein sequence ID" value="CDS87892.1"/>
    <property type="molecule type" value="Genomic_DNA"/>
</dbReference>
<evidence type="ECO:0000256" key="1">
    <source>
        <dbReference type="SAM" id="SignalP"/>
    </source>
</evidence>
<evidence type="ECO:0000313" key="4">
    <source>
        <dbReference type="EMBL" id="CDS85517.1"/>
    </source>
</evidence>
<organism evidence="5">
    <name type="scientific">Clostridioides difficile</name>
    <name type="common">Peptoclostridium difficile</name>
    <dbReference type="NCBI Taxonomy" id="1496"/>
    <lineage>
        <taxon>Bacteria</taxon>
        <taxon>Bacillati</taxon>
        <taxon>Bacillota</taxon>
        <taxon>Clostridia</taxon>
        <taxon>Peptostreptococcales</taxon>
        <taxon>Peptostreptococcaceae</taxon>
        <taxon>Clostridioides</taxon>
    </lineage>
</organism>
<proteinExistence type="predicted"/>
<feature type="signal peptide" evidence="1">
    <location>
        <begin position="1"/>
        <end position="24"/>
    </location>
</feature>
<sequence length="200" mass="22401">MKSLKKILIVTGCLTLISTSLVFANTNNDVNVSKSNEEQTTNSFTITGYEFTYENAPQPIKSDYEKKCKELNINPSKDDTIFINEKFIDSYNINIDDYNIEPKAFIIRYKKDLNRFDVTGPISYSVNINTTVVGYGHVEKGNPVHLVQLLCQQINGSDIDPDSKFGPATYNQVKILQGRLGVTKDGVVGKATWQAAGERY</sequence>
<evidence type="ECO:0000313" key="6">
    <source>
        <dbReference type="EMBL" id="CDT35346.1"/>
    </source>
</evidence>
<evidence type="ECO:0000259" key="3">
    <source>
        <dbReference type="Pfam" id="PF21398"/>
    </source>
</evidence>
<evidence type="ECO:0000313" key="5">
    <source>
        <dbReference type="EMBL" id="CDS87892.1"/>
    </source>
</evidence>
<dbReference type="Pfam" id="PF01471">
    <property type="entry name" value="PG_binding_1"/>
    <property type="match status" value="1"/>
</dbReference>
<keyword evidence="1" id="KW-0732">Signal</keyword>
<dbReference type="RefSeq" id="WP_021366963.1">
    <property type="nucleotide sequence ID" value="NZ_BBYB01000197.1"/>
</dbReference>
<reference evidence="5" key="1">
    <citation type="submission" date="2014-07" db="EMBL/GenBank/DDBJ databases">
        <authorList>
            <person name="Monot Marc"/>
        </authorList>
    </citation>
    <scope>NUCLEOTIDE SEQUENCE</scope>
    <source>
        <strain evidence="6">7032989</strain>
        <strain evidence="5">7032994</strain>
    </source>
</reference>
<dbReference type="InterPro" id="IPR036366">
    <property type="entry name" value="PGBDSf"/>
</dbReference>
<dbReference type="Pfam" id="PF21398">
    <property type="entry name" value="PG_binding_5"/>
    <property type="match status" value="1"/>
</dbReference>
<dbReference type="AlphaFoldDB" id="A0A069AI63"/>
<dbReference type="InterPro" id="IPR048807">
    <property type="entry name" value="PG-bd"/>
</dbReference>
<gene>
    <name evidence="6" type="ORF">BN1095_440157</name>
    <name evidence="4" type="ORF">BN1096_520324</name>
    <name evidence="5" type="ORF">BN1097_630295</name>
</gene>
<dbReference type="InterPro" id="IPR036365">
    <property type="entry name" value="PGBD-like_sf"/>
</dbReference>
<dbReference type="InterPro" id="IPR002477">
    <property type="entry name" value="Peptidoglycan-bd-like"/>
</dbReference>
<evidence type="ECO:0000259" key="2">
    <source>
        <dbReference type="Pfam" id="PF01471"/>
    </source>
</evidence>
<feature type="chain" id="PRO_5013440327" evidence="1">
    <location>
        <begin position="25"/>
        <end position="200"/>
    </location>
</feature>
<dbReference type="Gene3D" id="1.10.101.10">
    <property type="entry name" value="PGBD-like superfamily/PGBD"/>
    <property type="match status" value="1"/>
</dbReference>
<dbReference type="SUPFAM" id="SSF47090">
    <property type="entry name" value="PGBD-like"/>
    <property type="match status" value="1"/>
</dbReference>
<protein>
    <submittedName>
        <fullName evidence="5">Putative peptidoglycan-binding/hydrolysing protein</fullName>
    </submittedName>
</protein>
<name>A0A069AI63_CLODI</name>